<evidence type="ECO:0000256" key="3">
    <source>
        <dbReference type="ARBA" id="ARBA00022448"/>
    </source>
</evidence>
<evidence type="ECO:0000313" key="9">
    <source>
        <dbReference type="Proteomes" id="UP000245999"/>
    </source>
</evidence>
<dbReference type="GO" id="GO:0015562">
    <property type="term" value="F:efflux transmembrane transporter activity"/>
    <property type="evidence" value="ECO:0007669"/>
    <property type="project" value="InterPro"/>
</dbReference>
<keyword evidence="4" id="KW-1134">Transmembrane beta strand</keyword>
<evidence type="ECO:0000256" key="6">
    <source>
        <dbReference type="ARBA" id="ARBA00023136"/>
    </source>
</evidence>
<dbReference type="GO" id="GO:0009279">
    <property type="term" value="C:cell outer membrane"/>
    <property type="evidence" value="ECO:0007669"/>
    <property type="project" value="UniProtKB-SubCell"/>
</dbReference>
<sequence length="540" mass="58903">MRSPRRSITGPLRVILHRPVLVPFAMKTTHTLPGPRWVPGLLALLGVALLPAGPVRAQTPAAPPALGTGPPAAPVPTSPWTLQAAVDYALAHNLNVRLNQLQAQSNGQVLRQSKAALLPTVNLNATQGWNYGTYVNPVTSQFQNATTRSNNFAGQAQLVLFQGFQLRNTIKRNVLDYEASLEDTEKSRNDLSLSVASQFLQLVLAQELVLANQTRVASDQAQIDRSNILLKAGSIPESTLLDSRSQLATDELNVITAQNQADLARLALLQLMNIDPAVAQGFTIEVPALPDPDQEAPYVVDLNQTFQIAAGTKPEIRAADLRVQSARRSTDIARGGYYPRLFLSGSLSTVFSSSQSTRIFTGDSTSAQSIPVFQNTPIGLVPTSFQVVTGKQPNFQTLPTRFFDQLGNNYGKAIQFGLQIPVLNGLQVRTGVQRALINERSAAVRAEQARLTLRQGIEQAYADARAAQLQYAAATRQVAALTLTQRNSEIRFNNGLLNGTEFNIAKNNLTFAVSNQLQSKYTFIFRRKVLEFYQGKPLTL</sequence>
<dbReference type="SUPFAM" id="SSF56954">
    <property type="entry name" value="Outer membrane efflux proteins (OEP)"/>
    <property type="match status" value="1"/>
</dbReference>
<reference evidence="9" key="1">
    <citation type="submission" date="2018-04" db="EMBL/GenBank/DDBJ databases">
        <title>Complete genome of Antarctic heterotrophic bacterium Hymenobacter nivis.</title>
        <authorList>
            <person name="Terashima M."/>
        </authorList>
    </citation>
    <scope>NUCLEOTIDE SEQUENCE [LARGE SCALE GENOMIC DNA]</scope>
    <source>
        <strain evidence="9">NBRC 111535</strain>
    </source>
</reference>
<evidence type="ECO:0000256" key="2">
    <source>
        <dbReference type="ARBA" id="ARBA00007613"/>
    </source>
</evidence>
<name>A0A2Z3GLQ1_9BACT</name>
<keyword evidence="7" id="KW-0998">Cell outer membrane</keyword>
<keyword evidence="5" id="KW-0812">Transmembrane</keyword>
<proteinExistence type="inferred from homology"/>
<dbReference type="PANTHER" id="PTHR30026:SF20">
    <property type="entry name" value="OUTER MEMBRANE PROTEIN TOLC"/>
    <property type="match status" value="1"/>
</dbReference>
<organism evidence="8 9">
    <name type="scientific">Hymenobacter nivis</name>
    <dbReference type="NCBI Taxonomy" id="1850093"/>
    <lineage>
        <taxon>Bacteria</taxon>
        <taxon>Pseudomonadati</taxon>
        <taxon>Bacteroidota</taxon>
        <taxon>Cytophagia</taxon>
        <taxon>Cytophagales</taxon>
        <taxon>Hymenobacteraceae</taxon>
        <taxon>Hymenobacter</taxon>
    </lineage>
</organism>
<dbReference type="Gene3D" id="1.20.1600.10">
    <property type="entry name" value="Outer membrane efflux proteins (OEP)"/>
    <property type="match status" value="1"/>
</dbReference>
<comment type="similarity">
    <text evidence="2">Belongs to the outer membrane factor (OMF) (TC 1.B.17) family.</text>
</comment>
<dbReference type="PANTHER" id="PTHR30026">
    <property type="entry name" value="OUTER MEMBRANE PROTEIN TOLC"/>
    <property type="match status" value="1"/>
</dbReference>
<dbReference type="InterPro" id="IPR051906">
    <property type="entry name" value="TolC-like"/>
</dbReference>
<evidence type="ECO:0008006" key="10">
    <source>
        <dbReference type="Google" id="ProtNLM"/>
    </source>
</evidence>
<dbReference type="OrthoDB" id="9811587at2"/>
<dbReference type="KEGG" id="hnv:DDQ68_02960"/>
<evidence type="ECO:0000256" key="1">
    <source>
        <dbReference type="ARBA" id="ARBA00004442"/>
    </source>
</evidence>
<accession>A0A2Z3GLQ1</accession>
<evidence type="ECO:0000256" key="7">
    <source>
        <dbReference type="ARBA" id="ARBA00023237"/>
    </source>
</evidence>
<keyword evidence="3" id="KW-0813">Transport</keyword>
<dbReference type="Proteomes" id="UP000245999">
    <property type="component" value="Chromosome"/>
</dbReference>
<dbReference type="AlphaFoldDB" id="A0A2Z3GLQ1"/>
<evidence type="ECO:0000256" key="4">
    <source>
        <dbReference type="ARBA" id="ARBA00022452"/>
    </source>
</evidence>
<evidence type="ECO:0000256" key="5">
    <source>
        <dbReference type="ARBA" id="ARBA00022692"/>
    </source>
</evidence>
<protein>
    <recommendedName>
        <fullName evidence="10">TolC family protein</fullName>
    </recommendedName>
</protein>
<dbReference type="InterPro" id="IPR003423">
    <property type="entry name" value="OMP_efflux"/>
</dbReference>
<keyword evidence="9" id="KW-1185">Reference proteome</keyword>
<dbReference type="GO" id="GO:1990281">
    <property type="term" value="C:efflux pump complex"/>
    <property type="evidence" value="ECO:0007669"/>
    <property type="project" value="TreeGrafter"/>
</dbReference>
<dbReference type="GO" id="GO:0015288">
    <property type="term" value="F:porin activity"/>
    <property type="evidence" value="ECO:0007669"/>
    <property type="project" value="TreeGrafter"/>
</dbReference>
<gene>
    <name evidence="8" type="ORF">DDQ68_02960</name>
</gene>
<evidence type="ECO:0000313" key="8">
    <source>
        <dbReference type="EMBL" id="AWM31835.1"/>
    </source>
</evidence>
<dbReference type="EMBL" id="CP029145">
    <property type="protein sequence ID" value="AWM31835.1"/>
    <property type="molecule type" value="Genomic_DNA"/>
</dbReference>
<keyword evidence="6" id="KW-0472">Membrane</keyword>
<comment type="subcellular location">
    <subcellularLocation>
        <location evidence="1">Cell outer membrane</location>
    </subcellularLocation>
</comment>
<dbReference type="Pfam" id="PF02321">
    <property type="entry name" value="OEP"/>
    <property type="match status" value="1"/>
</dbReference>